<gene>
    <name evidence="1" type="ORF">BD410DRAFT_786453</name>
</gene>
<dbReference type="Gene3D" id="3.80.10.10">
    <property type="entry name" value="Ribonuclease Inhibitor"/>
    <property type="match status" value="1"/>
</dbReference>
<dbReference type="VEuPathDB" id="FungiDB:BD410DRAFT_786453"/>
<dbReference type="Proteomes" id="UP000294933">
    <property type="component" value="Unassembled WGS sequence"/>
</dbReference>
<dbReference type="InterPro" id="IPR032675">
    <property type="entry name" value="LRR_dom_sf"/>
</dbReference>
<reference evidence="1 2" key="1">
    <citation type="submission" date="2018-06" db="EMBL/GenBank/DDBJ databases">
        <title>A transcriptomic atlas of mushroom development highlights an independent origin of complex multicellularity.</title>
        <authorList>
            <consortium name="DOE Joint Genome Institute"/>
            <person name="Krizsan K."/>
            <person name="Almasi E."/>
            <person name="Merenyi Z."/>
            <person name="Sahu N."/>
            <person name="Viragh M."/>
            <person name="Koszo T."/>
            <person name="Mondo S."/>
            <person name="Kiss B."/>
            <person name="Balint B."/>
            <person name="Kues U."/>
            <person name="Barry K."/>
            <person name="Hegedus J.C."/>
            <person name="Henrissat B."/>
            <person name="Johnson J."/>
            <person name="Lipzen A."/>
            <person name="Ohm R."/>
            <person name="Nagy I."/>
            <person name="Pangilinan J."/>
            <person name="Yan J."/>
            <person name="Xiong Y."/>
            <person name="Grigoriev I.V."/>
            <person name="Hibbett D.S."/>
            <person name="Nagy L.G."/>
        </authorList>
    </citation>
    <scope>NUCLEOTIDE SEQUENCE [LARGE SCALE GENOMIC DNA]</scope>
    <source>
        <strain evidence="1 2">SZMC22713</strain>
    </source>
</reference>
<accession>A0A4Y7QAP0</accession>
<proteinExistence type="predicted"/>
<dbReference type="EMBL" id="ML170167">
    <property type="protein sequence ID" value="TDL24341.1"/>
    <property type="molecule type" value="Genomic_DNA"/>
</dbReference>
<name>A0A4Y7QAP0_9AGAM</name>
<evidence type="ECO:0008006" key="3">
    <source>
        <dbReference type="Google" id="ProtNLM"/>
    </source>
</evidence>
<evidence type="ECO:0000313" key="2">
    <source>
        <dbReference type="Proteomes" id="UP000294933"/>
    </source>
</evidence>
<evidence type="ECO:0000313" key="1">
    <source>
        <dbReference type="EMBL" id="TDL24341.1"/>
    </source>
</evidence>
<keyword evidence="2" id="KW-1185">Reference proteome</keyword>
<dbReference type="SUPFAM" id="SSF52047">
    <property type="entry name" value="RNI-like"/>
    <property type="match status" value="1"/>
</dbReference>
<feature type="non-terminal residue" evidence="1">
    <location>
        <position position="210"/>
    </location>
</feature>
<dbReference type="AlphaFoldDB" id="A0A4Y7QAP0"/>
<protein>
    <recommendedName>
        <fullName evidence="3">F-box domain-containing protein</fullName>
    </recommendedName>
</protein>
<organism evidence="1 2">
    <name type="scientific">Rickenella mellea</name>
    <dbReference type="NCBI Taxonomy" id="50990"/>
    <lineage>
        <taxon>Eukaryota</taxon>
        <taxon>Fungi</taxon>
        <taxon>Dikarya</taxon>
        <taxon>Basidiomycota</taxon>
        <taxon>Agaricomycotina</taxon>
        <taxon>Agaricomycetes</taxon>
        <taxon>Hymenochaetales</taxon>
        <taxon>Rickenellaceae</taxon>
        <taxon>Rickenella</taxon>
    </lineage>
</organism>
<sequence length="210" mass="23339">MKFSGLWCSKSIPVEDFVPLPSIKSLSLTLRAIQNPDSLITSLLGSVALPNLTSLAYSLEHLETSDSVGPLIFAPEGFSQFNSLETVNIYDESFAFEGGILESILSACPSLLHLSLCLPKMSLYEGFCWDTVSTPEVWSSEFPLQTLSLRGCDLLSSAELTFLIFNIRDSQSWVTFRQLEVHGCKHLTENIFLSLEDYLEGKLVWTDSTI</sequence>